<sequence>MTTKPKPTIQLRDYQQDAIDAALNHFRQSRDSAVLVLPTGAGKSLVIAELARIAKGRVLVLTHVKELVAQNAEKVALLAGEGSIYSAGLGEKDSSGKTVIAGIQSAARTPQAFSEPFSLVIVDECHRVSLDSNSQYHSLFAALKANNPKLLLLGLTATPYRLGEGYIYKRHIHGHVGNPDKGVFDVCIYDLPMRVLIKKGFLTPPRLLDGLAAQYNFDSLLPKEDADYSEAEVNTVLNQSGRATTAIVEQLAGLASAKRGIIIFAATVRHAREVLKLLEKDSAEQPLTAALITADTPADERDRIIDDFKAERLQFLVNVSVLTTGFDAPHVDLIAILRPTASVSLFQQMVGRGLRLFPGKSECLILDYAANGFSLFHPEVGKPRPDSKSVPVQVPCPACGFANLFWGKTDADGDIIEHYGRRCQGLLEDGNQCDFRYRARICPDCGIENDIAARICRGCDSALVDPDKHLKAVLSHKHHHLFKVADMLLEASDDGLTIIYQDMDGNSFNERFKLATDGQRKALFAAFLLRHQRAPGIKLPKYRDAAAIVADKDKFRAPDMLLLKKTKFGWQLIDKFFDYRGKYQTGARFAL</sequence>
<feature type="domain" description="Helicase ATP-binding" evidence="1">
    <location>
        <begin position="24"/>
        <end position="159"/>
    </location>
</feature>
<dbReference type="PANTHER" id="PTHR47396:SF1">
    <property type="entry name" value="ATP-DEPENDENT HELICASE IRC3-RELATED"/>
    <property type="match status" value="1"/>
</dbReference>
<dbReference type="PROSITE" id="PS51194">
    <property type="entry name" value="HELICASE_CTER"/>
    <property type="match status" value="1"/>
</dbReference>
<dbReference type="Pfam" id="PF00271">
    <property type="entry name" value="Helicase_C"/>
    <property type="match status" value="1"/>
</dbReference>
<dbReference type="PROSITE" id="PS51192">
    <property type="entry name" value="HELICASE_ATP_BIND_1"/>
    <property type="match status" value="1"/>
</dbReference>
<protein>
    <submittedName>
        <fullName evidence="3">DEAD/DEAH box helicase</fullName>
    </submittedName>
</protein>
<dbReference type="InterPro" id="IPR027417">
    <property type="entry name" value="P-loop_NTPase"/>
</dbReference>
<dbReference type="PANTHER" id="PTHR47396">
    <property type="entry name" value="TYPE I RESTRICTION ENZYME ECOKI R PROTEIN"/>
    <property type="match status" value="1"/>
</dbReference>
<dbReference type="CDD" id="cd17926">
    <property type="entry name" value="DEXHc_RE"/>
    <property type="match status" value="1"/>
</dbReference>
<evidence type="ECO:0000313" key="4">
    <source>
        <dbReference type="Proteomes" id="UP001297581"/>
    </source>
</evidence>
<dbReference type="Pfam" id="PF04851">
    <property type="entry name" value="ResIII"/>
    <property type="match status" value="1"/>
</dbReference>
<dbReference type="Proteomes" id="UP001297581">
    <property type="component" value="Unassembled WGS sequence"/>
</dbReference>
<keyword evidence="4" id="KW-1185">Reference proteome</keyword>
<dbReference type="CDD" id="cd18799">
    <property type="entry name" value="SF2_C_EcoAI-like"/>
    <property type="match status" value="1"/>
</dbReference>
<dbReference type="EMBL" id="JAKUDL010000002">
    <property type="protein sequence ID" value="MCH4294076.1"/>
    <property type="molecule type" value="Genomic_DNA"/>
</dbReference>
<comment type="caution">
    <text evidence="3">The sequence shown here is derived from an EMBL/GenBank/DDBJ whole genome shotgun (WGS) entry which is preliminary data.</text>
</comment>
<proteinExistence type="predicted"/>
<dbReference type="AlphaFoldDB" id="A0AAJ1BG43"/>
<evidence type="ECO:0000259" key="1">
    <source>
        <dbReference type="PROSITE" id="PS51192"/>
    </source>
</evidence>
<dbReference type="SUPFAM" id="SSF52540">
    <property type="entry name" value="P-loop containing nucleoside triphosphate hydrolases"/>
    <property type="match status" value="1"/>
</dbReference>
<reference evidence="3 4" key="1">
    <citation type="submission" date="2022-02" db="EMBL/GenBank/DDBJ databases">
        <title>The genome sequence of Shewanella sp. 3B26.</title>
        <authorList>
            <person name="Du J."/>
        </authorList>
    </citation>
    <scope>NUCLEOTIDE SEQUENCE [LARGE SCALE GENOMIC DNA]</scope>
    <source>
        <strain evidence="3 4">3B26</strain>
    </source>
</reference>
<organism evidence="3 4">
    <name type="scientific">Shewanella zhuhaiensis</name>
    <dbReference type="NCBI Taxonomy" id="2919576"/>
    <lineage>
        <taxon>Bacteria</taxon>
        <taxon>Pseudomonadati</taxon>
        <taxon>Pseudomonadota</taxon>
        <taxon>Gammaproteobacteria</taxon>
        <taxon>Alteromonadales</taxon>
        <taxon>Shewanellaceae</taxon>
        <taxon>Shewanella</taxon>
    </lineage>
</organism>
<evidence type="ECO:0000313" key="3">
    <source>
        <dbReference type="EMBL" id="MCH4294076.1"/>
    </source>
</evidence>
<dbReference type="GO" id="GO:0016787">
    <property type="term" value="F:hydrolase activity"/>
    <property type="evidence" value="ECO:0007669"/>
    <property type="project" value="InterPro"/>
</dbReference>
<name>A0AAJ1BG43_9GAMM</name>
<keyword evidence="3" id="KW-0547">Nucleotide-binding</keyword>
<gene>
    <name evidence="3" type="ORF">MJ923_07145</name>
</gene>
<accession>A0AAJ1BG43</accession>
<dbReference type="InterPro" id="IPR050742">
    <property type="entry name" value="Helicase_Restrict-Modif_Enz"/>
</dbReference>
<dbReference type="Gene3D" id="3.40.50.300">
    <property type="entry name" value="P-loop containing nucleotide triphosphate hydrolases"/>
    <property type="match status" value="2"/>
</dbReference>
<dbReference type="GO" id="GO:0005524">
    <property type="term" value="F:ATP binding"/>
    <property type="evidence" value="ECO:0007669"/>
    <property type="project" value="InterPro"/>
</dbReference>
<keyword evidence="3" id="KW-0067">ATP-binding</keyword>
<dbReference type="InterPro" id="IPR014001">
    <property type="entry name" value="Helicase_ATP-bd"/>
</dbReference>
<evidence type="ECO:0000259" key="2">
    <source>
        <dbReference type="PROSITE" id="PS51194"/>
    </source>
</evidence>
<dbReference type="InterPro" id="IPR006935">
    <property type="entry name" value="Helicase/UvrB_N"/>
</dbReference>
<dbReference type="InterPro" id="IPR001650">
    <property type="entry name" value="Helicase_C-like"/>
</dbReference>
<dbReference type="SMART" id="SM00490">
    <property type="entry name" value="HELICc"/>
    <property type="match status" value="1"/>
</dbReference>
<dbReference type="GO" id="GO:0003677">
    <property type="term" value="F:DNA binding"/>
    <property type="evidence" value="ECO:0007669"/>
    <property type="project" value="InterPro"/>
</dbReference>
<keyword evidence="3" id="KW-0347">Helicase</keyword>
<dbReference type="SMART" id="SM00487">
    <property type="entry name" value="DEXDc"/>
    <property type="match status" value="1"/>
</dbReference>
<keyword evidence="3" id="KW-0378">Hydrolase</keyword>
<feature type="domain" description="Helicase C-terminal" evidence="2">
    <location>
        <begin position="247"/>
        <end position="398"/>
    </location>
</feature>
<dbReference type="GO" id="GO:0004386">
    <property type="term" value="F:helicase activity"/>
    <property type="evidence" value="ECO:0007669"/>
    <property type="project" value="UniProtKB-KW"/>
</dbReference>
<dbReference type="RefSeq" id="WP_240590492.1">
    <property type="nucleotide sequence ID" value="NZ_JAKUDL010000002.1"/>
</dbReference>
<dbReference type="GO" id="GO:0005829">
    <property type="term" value="C:cytosol"/>
    <property type="evidence" value="ECO:0007669"/>
    <property type="project" value="TreeGrafter"/>
</dbReference>